<evidence type="ECO:0000313" key="3">
    <source>
        <dbReference type="EMBL" id="GGN62159.1"/>
    </source>
</evidence>
<proteinExistence type="predicted"/>
<evidence type="ECO:0000256" key="1">
    <source>
        <dbReference type="SAM" id="Phobius"/>
    </source>
</evidence>
<dbReference type="Proteomes" id="UP000605099">
    <property type="component" value="Unassembled WGS sequence"/>
</dbReference>
<keyword evidence="1" id="KW-1133">Transmembrane helix</keyword>
<name>A0ABQ2K4N9_9SPHN</name>
<dbReference type="RefSeq" id="WP_188823649.1">
    <property type="nucleotide sequence ID" value="NZ_BMLK01000043.1"/>
</dbReference>
<dbReference type="Pfam" id="PF07811">
    <property type="entry name" value="TadE"/>
    <property type="match status" value="1"/>
</dbReference>
<keyword evidence="1" id="KW-0812">Transmembrane</keyword>
<accession>A0ABQ2K4N9</accession>
<dbReference type="EMBL" id="BMLK01000043">
    <property type="protein sequence ID" value="GGN62159.1"/>
    <property type="molecule type" value="Genomic_DNA"/>
</dbReference>
<feature type="transmembrane region" description="Helical" evidence="1">
    <location>
        <begin position="24"/>
        <end position="44"/>
    </location>
</feature>
<evidence type="ECO:0000313" key="4">
    <source>
        <dbReference type="Proteomes" id="UP000605099"/>
    </source>
</evidence>
<keyword evidence="1" id="KW-0472">Membrane</keyword>
<reference evidence="4" key="1">
    <citation type="journal article" date="2019" name="Int. J. Syst. Evol. Microbiol.">
        <title>The Global Catalogue of Microorganisms (GCM) 10K type strain sequencing project: providing services to taxonomists for standard genome sequencing and annotation.</title>
        <authorList>
            <consortium name="The Broad Institute Genomics Platform"/>
            <consortium name="The Broad Institute Genome Sequencing Center for Infectious Disease"/>
            <person name="Wu L."/>
            <person name="Ma J."/>
        </authorList>
    </citation>
    <scope>NUCLEOTIDE SEQUENCE [LARGE SCALE GENOMIC DNA]</scope>
    <source>
        <strain evidence="4">CGMCC 1.6784</strain>
    </source>
</reference>
<comment type="caution">
    <text evidence="3">The sequence shown here is derived from an EMBL/GenBank/DDBJ whole genome shotgun (WGS) entry which is preliminary data.</text>
</comment>
<gene>
    <name evidence="3" type="ORF">GCM10011349_45530</name>
</gene>
<organism evidence="3 4">
    <name type="scientific">Novosphingobium indicum</name>
    <dbReference type="NCBI Taxonomy" id="462949"/>
    <lineage>
        <taxon>Bacteria</taxon>
        <taxon>Pseudomonadati</taxon>
        <taxon>Pseudomonadota</taxon>
        <taxon>Alphaproteobacteria</taxon>
        <taxon>Sphingomonadales</taxon>
        <taxon>Sphingomonadaceae</taxon>
        <taxon>Novosphingobium</taxon>
    </lineage>
</organism>
<feature type="domain" description="TadE-like" evidence="2">
    <location>
        <begin position="23"/>
        <end position="65"/>
    </location>
</feature>
<dbReference type="InterPro" id="IPR012495">
    <property type="entry name" value="TadE-like_dom"/>
</dbReference>
<evidence type="ECO:0000259" key="2">
    <source>
        <dbReference type="Pfam" id="PF07811"/>
    </source>
</evidence>
<sequence length="207" mass="22124">MQLTIPLDTAARTLRSLARDQRGAAIAEFALILMPMLIMIMGGMDLAYQAYAQSALQGALNDVARTSSIEGPSFTCEGASLEAKVGCALRARSDIVARHATYSITIKSYQDFSGVGNSELLVTDYNSNGRYDPGDCFADLNENGVFDQQAGKTGIGGADDVVFYEVSASVPRLLPLPGLSANHLIRAETALRSQPYSRQKVPPTVCV</sequence>
<keyword evidence="4" id="KW-1185">Reference proteome</keyword>
<protein>
    <recommendedName>
        <fullName evidence="2">TadE-like domain-containing protein</fullName>
    </recommendedName>
</protein>